<keyword evidence="4" id="KW-1185">Reference proteome</keyword>
<evidence type="ECO:0000313" key="3">
    <source>
        <dbReference type="Ensembl" id="ENSPLAP00000028535.1"/>
    </source>
</evidence>
<dbReference type="PANTHER" id="PTHR46746:SF9">
    <property type="entry name" value="CD209 ANTIGEN-LIKE PROTEIN C-LIKE"/>
    <property type="match status" value="1"/>
</dbReference>
<protein>
    <recommendedName>
        <fullName evidence="5">C-type lectin domain-containing protein</fullName>
    </recommendedName>
</protein>
<dbReference type="PANTHER" id="PTHR46746">
    <property type="entry name" value="KILLER CELL LECTIN-LIKE RECEPTOR SUBFAMILY F MEMBER 2"/>
    <property type="match status" value="1"/>
</dbReference>
<organism evidence="3 4">
    <name type="scientific">Poecilia latipinna</name>
    <name type="common">sailfin molly</name>
    <dbReference type="NCBI Taxonomy" id="48699"/>
    <lineage>
        <taxon>Eukaryota</taxon>
        <taxon>Metazoa</taxon>
        <taxon>Chordata</taxon>
        <taxon>Craniata</taxon>
        <taxon>Vertebrata</taxon>
        <taxon>Euteleostomi</taxon>
        <taxon>Actinopterygii</taxon>
        <taxon>Neopterygii</taxon>
        <taxon>Teleostei</taxon>
        <taxon>Neoteleostei</taxon>
        <taxon>Acanthomorphata</taxon>
        <taxon>Ovalentaria</taxon>
        <taxon>Atherinomorphae</taxon>
        <taxon>Cyprinodontiformes</taxon>
        <taxon>Poeciliidae</taxon>
        <taxon>Poeciliinae</taxon>
        <taxon>Poecilia</taxon>
    </lineage>
</organism>
<dbReference type="Proteomes" id="UP000261500">
    <property type="component" value="Unplaced"/>
</dbReference>
<reference evidence="3" key="1">
    <citation type="submission" date="2025-08" db="UniProtKB">
        <authorList>
            <consortium name="Ensembl"/>
        </authorList>
    </citation>
    <scope>IDENTIFICATION</scope>
</reference>
<dbReference type="SUPFAM" id="SSF56436">
    <property type="entry name" value="C-type lectin-like"/>
    <property type="match status" value="1"/>
</dbReference>
<proteinExistence type="predicted"/>
<sequence length="91" mass="10987">MTLNEDIKYLLGEKDKSVTISRLPLNLLIIWCELCPLEWILYKGKCYLFYDKPPRWKTWEESQRFCQIRRSHLVVIDDLQEQVKSNAKLEI</sequence>
<dbReference type="Gene3D" id="3.10.100.10">
    <property type="entry name" value="Mannose-Binding Protein A, subunit A"/>
    <property type="match status" value="1"/>
</dbReference>
<evidence type="ECO:0000256" key="1">
    <source>
        <dbReference type="ARBA" id="ARBA00022734"/>
    </source>
</evidence>
<keyword evidence="1" id="KW-0430">Lectin</keyword>
<reference evidence="3" key="2">
    <citation type="submission" date="2025-09" db="UniProtKB">
        <authorList>
            <consortium name="Ensembl"/>
        </authorList>
    </citation>
    <scope>IDENTIFICATION</scope>
</reference>
<dbReference type="InterPro" id="IPR016186">
    <property type="entry name" value="C-type_lectin-like/link_sf"/>
</dbReference>
<name>A0A3B3VRW6_9TELE</name>
<dbReference type="GO" id="GO:0030246">
    <property type="term" value="F:carbohydrate binding"/>
    <property type="evidence" value="ECO:0007669"/>
    <property type="project" value="UniProtKB-KW"/>
</dbReference>
<dbReference type="GeneTree" id="ENSGT01020000230673"/>
<dbReference type="STRING" id="48699.ENSPLAP00000028535"/>
<evidence type="ECO:0008006" key="5">
    <source>
        <dbReference type="Google" id="ProtNLM"/>
    </source>
</evidence>
<dbReference type="AlphaFoldDB" id="A0A3B3VRW6"/>
<evidence type="ECO:0000313" key="4">
    <source>
        <dbReference type="Proteomes" id="UP000261500"/>
    </source>
</evidence>
<dbReference type="Ensembl" id="ENSPLAT00000030270.1">
    <property type="protein sequence ID" value="ENSPLAP00000028535.1"/>
    <property type="gene ID" value="ENSPLAG00000017979.1"/>
</dbReference>
<accession>A0A3B3VRW6</accession>
<dbReference type="InterPro" id="IPR016187">
    <property type="entry name" value="CTDL_fold"/>
</dbReference>
<keyword evidence="2" id="KW-1015">Disulfide bond</keyword>
<evidence type="ECO:0000256" key="2">
    <source>
        <dbReference type="ARBA" id="ARBA00023157"/>
    </source>
</evidence>
<dbReference type="InterPro" id="IPR051379">
    <property type="entry name" value="C-type_Lectin_Receptor_IMM"/>
</dbReference>